<dbReference type="InterPro" id="IPR010666">
    <property type="entry name" value="Znf_GRF"/>
</dbReference>
<feature type="compositionally biased region" description="Basic and acidic residues" evidence="5">
    <location>
        <begin position="37"/>
        <end position="48"/>
    </location>
</feature>
<feature type="compositionally biased region" description="Basic and acidic residues" evidence="5">
    <location>
        <begin position="64"/>
        <end position="84"/>
    </location>
</feature>
<reference evidence="7 8" key="1">
    <citation type="submission" date="2023-01" db="EMBL/GenBank/DDBJ databases">
        <title>Analysis of 21 Apiospora genomes using comparative genomics revels a genus with tremendous synthesis potential of carbohydrate active enzymes and secondary metabolites.</title>
        <authorList>
            <person name="Sorensen T."/>
        </authorList>
    </citation>
    <scope>NUCLEOTIDE SEQUENCE [LARGE SCALE GENOMIC DNA]</scope>
    <source>
        <strain evidence="7 8">CBS 83171</strain>
    </source>
</reference>
<dbReference type="EMBL" id="JAQQWM010000001">
    <property type="protein sequence ID" value="KAK8082623.1"/>
    <property type="molecule type" value="Genomic_DNA"/>
</dbReference>
<keyword evidence="1" id="KW-0479">Metal-binding</keyword>
<evidence type="ECO:0000313" key="8">
    <source>
        <dbReference type="Proteomes" id="UP001446871"/>
    </source>
</evidence>
<proteinExistence type="predicted"/>
<feature type="domain" description="GRF-type" evidence="6">
    <location>
        <begin position="175"/>
        <end position="212"/>
    </location>
</feature>
<keyword evidence="2 4" id="KW-0863">Zinc-finger</keyword>
<evidence type="ECO:0000259" key="6">
    <source>
        <dbReference type="PROSITE" id="PS51999"/>
    </source>
</evidence>
<dbReference type="Proteomes" id="UP001446871">
    <property type="component" value="Unassembled WGS sequence"/>
</dbReference>
<sequence>MTPEPSINDAVQSSGRKRRLTVNDDEEDVKTQNYESPAEKRACRVIKDEPDDDDDGIKLLSLPEHLRDQSSIKQEDEPESEAHRKSLLTPPSSPGSRPPPPPPRYWHPAFPDQAVRCDKCRKTDTVCWRPAAQSNAFNAGRPLFTCTECEYRSNRYGGFICWADKRGVYENNMTCGCRLPARAELTSKTPSGRLFFICATGRCRFFEWTDEFVTDRANLQDRVNIWVSNID</sequence>
<comment type="caution">
    <text evidence="7">The sequence shown here is derived from an EMBL/GenBank/DDBJ whole genome shotgun (WGS) entry which is preliminary data.</text>
</comment>
<evidence type="ECO:0000256" key="3">
    <source>
        <dbReference type="ARBA" id="ARBA00022833"/>
    </source>
</evidence>
<accession>A0ABR1WKR7</accession>
<keyword evidence="3" id="KW-0862">Zinc</keyword>
<evidence type="ECO:0000313" key="7">
    <source>
        <dbReference type="EMBL" id="KAK8082623.1"/>
    </source>
</evidence>
<keyword evidence="8" id="KW-1185">Reference proteome</keyword>
<dbReference type="PROSITE" id="PS51999">
    <property type="entry name" value="ZF_GRF"/>
    <property type="match status" value="1"/>
</dbReference>
<protein>
    <recommendedName>
        <fullName evidence="6">GRF-type domain-containing protein</fullName>
    </recommendedName>
</protein>
<feature type="compositionally biased region" description="Pro residues" evidence="5">
    <location>
        <begin position="91"/>
        <end position="105"/>
    </location>
</feature>
<evidence type="ECO:0000256" key="4">
    <source>
        <dbReference type="PROSITE-ProRule" id="PRU01343"/>
    </source>
</evidence>
<feature type="region of interest" description="Disordered" evidence="5">
    <location>
        <begin position="1"/>
        <end position="108"/>
    </location>
</feature>
<organism evidence="7 8">
    <name type="scientific">Apiospora saccharicola</name>
    <dbReference type="NCBI Taxonomy" id="335842"/>
    <lineage>
        <taxon>Eukaryota</taxon>
        <taxon>Fungi</taxon>
        <taxon>Dikarya</taxon>
        <taxon>Ascomycota</taxon>
        <taxon>Pezizomycotina</taxon>
        <taxon>Sordariomycetes</taxon>
        <taxon>Xylariomycetidae</taxon>
        <taxon>Amphisphaeriales</taxon>
        <taxon>Apiosporaceae</taxon>
        <taxon>Apiospora</taxon>
    </lineage>
</organism>
<evidence type="ECO:0000256" key="1">
    <source>
        <dbReference type="ARBA" id="ARBA00022723"/>
    </source>
</evidence>
<gene>
    <name evidence="7" type="ORF">PG996_001404</name>
</gene>
<name>A0ABR1WKR7_9PEZI</name>
<evidence type="ECO:0000256" key="5">
    <source>
        <dbReference type="SAM" id="MobiDB-lite"/>
    </source>
</evidence>
<evidence type="ECO:0000256" key="2">
    <source>
        <dbReference type="ARBA" id="ARBA00022771"/>
    </source>
</evidence>